<evidence type="ECO:0000313" key="2">
    <source>
        <dbReference type="Proteomes" id="UP000576082"/>
    </source>
</evidence>
<sequence>MSNTKKVILKPTKGLQTKLEDLFAETEYNLRYEKGSFKSGYCLIKNAKVAIINKYYSQEGKIQSMIDILNQITIDSSVLSEKNQELYATVTQEGFSL</sequence>
<dbReference type="RefSeq" id="WP_169656867.1">
    <property type="nucleotide sequence ID" value="NZ_JABANE010000025.1"/>
</dbReference>
<evidence type="ECO:0000313" key="1">
    <source>
        <dbReference type="EMBL" id="NME68567.1"/>
    </source>
</evidence>
<accession>A0A7X9RU50</accession>
<dbReference type="EMBL" id="JABANE010000025">
    <property type="protein sequence ID" value="NME68567.1"/>
    <property type="molecule type" value="Genomic_DNA"/>
</dbReference>
<proteinExistence type="predicted"/>
<dbReference type="AlphaFoldDB" id="A0A7X9RU50"/>
<comment type="caution">
    <text evidence="1">The sequence shown here is derived from an EMBL/GenBank/DDBJ whole genome shotgun (WGS) entry which is preliminary data.</text>
</comment>
<gene>
    <name evidence="1" type="ORF">HHU12_11405</name>
</gene>
<reference evidence="1 2" key="1">
    <citation type="submission" date="2020-04" db="EMBL/GenBank/DDBJ databases">
        <title>Flammeovirga sp. SR4, a novel species isolated from seawater.</title>
        <authorList>
            <person name="Wang X."/>
        </authorList>
    </citation>
    <scope>NUCLEOTIDE SEQUENCE [LARGE SCALE GENOMIC DNA]</scope>
    <source>
        <strain evidence="1 2">ATCC 23126</strain>
    </source>
</reference>
<organism evidence="1 2">
    <name type="scientific">Flammeovirga aprica JL-4</name>
    <dbReference type="NCBI Taxonomy" id="694437"/>
    <lineage>
        <taxon>Bacteria</taxon>
        <taxon>Pseudomonadati</taxon>
        <taxon>Bacteroidota</taxon>
        <taxon>Cytophagia</taxon>
        <taxon>Cytophagales</taxon>
        <taxon>Flammeovirgaceae</taxon>
        <taxon>Flammeovirga</taxon>
    </lineage>
</organism>
<name>A0A7X9RU50_9BACT</name>
<protein>
    <submittedName>
        <fullName evidence="1">Uncharacterized protein</fullName>
    </submittedName>
</protein>
<dbReference type="Proteomes" id="UP000576082">
    <property type="component" value="Unassembled WGS sequence"/>
</dbReference>
<keyword evidence="2" id="KW-1185">Reference proteome</keyword>